<feature type="region of interest" description="Disordered" evidence="2">
    <location>
        <begin position="42"/>
        <end position="149"/>
    </location>
</feature>
<keyword evidence="4" id="KW-1185">Reference proteome</keyword>
<comment type="caution">
    <text evidence="3">The sequence shown here is derived from an EMBL/GenBank/DDBJ whole genome shotgun (WGS) entry which is preliminary data.</text>
</comment>
<accession>A0A8S4PUK6</accession>
<evidence type="ECO:0000313" key="3">
    <source>
        <dbReference type="EMBL" id="CAH1796862.1"/>
    </source>
</evidence>
<feature type="compositionally biased region" description="Basic and acidic residues" evidence="2">
    <location>
        <begin position="121"/>
        <end position="148"/>
    </location>
</feature>
<organism evidence="3 4">
    <name type="scientific">Owenia fusiformis</name>
    <name type="common">Polychaete worm</name>
    <dbReference type="NCBI Taxonomy" id="6347"/>
    <lineage>
        <taxon>Eukaryota</taxon>
        <taxon>Metazoa</taxon>
        <taxon>Spiralia</taxon>
        <taxon>Lophotrochozoa</taxon>
        <taxon>Annelida</taxon>
        <taxon>Polychaeta</taxon>
        <taxon>Sedentaria</taxon>
        <taxon>Canalipalpata</taxon>
        <taxon>Sabellida</taxon>
        <taxon>Oweniida</taxon>
        <taxon>Oweniidae</taxon>
        <taxon>Owenia</taxon>
    </lineage>
</organism>
<feature type="compositionally biased region" description="Basic and acidic residues" evidence="2">
    <location>
        <begin position="12"/>
        <end position="26"/>
    </location>
</feature>
<dbReference type="Proteomes" id="UP000749559">
    <property type="component" value="Unassembled WGS sequence"/>
</dbReference>
<evidence type="ECO:0000256" key="1">
    <source>
        <dbReference type="SAM" id="Coils"/>
    </source>
</evidence>
<name>A0A8S4PUK6_OWEFU</name>
<keyword evidence="1" id="KW-0175">Coiled coil</keyword>
<feature type="region of interest" description="Disordered" evidence="2">
    <location>
        <begin position="1"/>
        <end position="26"/>
    </location>
</feature>
<evidence type="ECO:0000256" key="2">
    <source>
        <dbReference type="SAM" id="MobiDB-lite"/>
    </source>
</evidence>
<dbReference type="Gene3D" id="1.10.287.1490">
    <property type="match status" value="1"/>
</dbReference>
<evidence type="ECO:0000313" key="4">
    <source>
        <dbReference type="Proteomes" id="UP000749559"/>
    </source>
</evidence>
<feature type="coiled-coil region" evidence="1">
    <location>
        <begin position="249"/>
        <end position="311"/>
    </location>
</feature>
<reference evidence="3" key="1">
    <citation type="submission" date="2022-03" db="EMBL/GenBank/DDBJ databases">
        <authorList>
            <person name="Martin C."/>
        </authorList>
    </citation>
    <scope>NUCLEOTIDE SEQUENCE</scope>
</reference>
<dbReference type="AlphaFoldDB" id="A0A8S4PUK6"/>
<gene>
    <name evidence="3" type="ORF">OFUS_LOCUS21226</name>
</gene>
<protein>
    <submittedName>
        <fullName evidence="3">Uncharacterized protein</fullName>
    </submittedName>
</protein>
<sequence length="493" mass="56501">MQGSLKLPEIVVSEKLDEPTKEIDSTKDVTNLPILKLNNNKLDKNAVVGRKVKKKHLLKLPNIHDDNHDTDEEEEDDDEEDAATKPHDKHGEDKSPKNQRDSQNDGTERHVKSDNQMTNKVKNDKKEEQRKGTTDKNESTFHKPENDFRNVNPSLIKREIETPQRVSIMFDPAVTVERLPKKIKRKTEKCELCDEYISEIEQLKTRLRNIQYKYEKVVDSKSKLGESLREQVEENKTLNKLSVDQNRQINLFTKRLKDAQDKLAESEETVKTLTDENKNIKNNNEDIQQSRKNYETKISALNHDIQDYKAKISDGLFKLKVVSESKSNTQRELAQMKDWYETLNSKYTKLKDDHFKCSKIKDDYAKLYKELGRKNFEIQCLLARTKSGKTPNSVGALPPAPIMNSGSTFFASPMTRTNTNRAILQGSSPNIIFTGTTATSIPGPGIVRMLKDSNKLYKSLASRSQQPDRVVVFVPAPDFFPVEDCSLLVCLNF</sequence>
<feature type="compositionally biased region" description="Basic and acidic residues" evidence="2">
    <location>
        <begin position="82"/>
        <end position="113"/>
    </location>
</feature>
<proteinExistence type="predicted"/>
<dbReference type="EMBL" id="CAIIXF020000010">
    <property type="protein sequence ID" value="CAH1796862.1"/>
    <property type="molecule type" value="Genomic_DNA"/>
</dbReference>
<feature type="compositionally biased region" description="Acidic residues" evidence="2">
    <location>
        <begin position="68"/>
        <end position="81"/>
    </location>
</feature>